<evidence type="ECO:0000256" key="3">
    <source>
        <dbReference type="ARBA" id="ARBA00022448"/>
    </source>
</evidence>
<evidence type="ECO:0000256" key="2">
    <source>
        <dbReference type="ARBA" id="ARBA00008817"/>
    </source>
</evidence>
<dbReference type="EMBL" id="JADAQX010000094">
    <property type="protein sequence ID" value="KAF8822040.1"/>
    <property type="molecule type" value="Genomic_DNA"/>
</dbReference>
<evidence type="ECO:0000256" key="4">
    <source>
        <dbReference type="ARBA" id="ARBA00022792"/>
    </source>
</evidence>
<keyword evidence="10" id="KW-1185">Reference proteome</keyword>
<reference evidence="9 10" key="1">
    <citation type="journal article" date="2020" name="bioRxiv">
        <title>Metabolic contributions of an alphaproteobacterial endosymbiont in the apicomplexan Cardiosporidium cionae.</title>
        <authorList>
            <person name="Hunter E.S."/>
            <person name="Paight C.J."/>
            <person name="Lane C.E."/>
        </authorList>
    </citation>
    <scope>NUCLEOTIDE SEQUENCE [LARGE SCALE GENOMIC DNA]</scope>
    <source>
        <strain evidence="9">ESH_2018</strain>
    </source>
</reference>
<keyword evidence="6" id="KW-0811">Translocation</keyword>
<organism evidence="9 10">
    <name type="scientific">Cardiosporidium cionae</name>
    <dbReference type="NCBI Taxonomy" id="476202"/>
    <lineage>
        <taxon>Eukaryota</taxon>
        <taxon>Sar</taxon>
        <taxon>Alveolata</taxon>
        <taxon>Apicomplexa</taxon>
        <taxon>Aconoidasida</taxon>
        <taxon>Nephromycida</taxon>
        <taxon>Cardiosporidium</taxon>
    </lineage>
</organism>
<dbReference type="InterPro" id="IPR036869">
    <property type="entry name" value="J_dom_sf"/>
</dbReference>
<dbReference type="PANTHER" id="PTHR12388:SF0">
    <property type="entry name" value="MITOCHONDRIAL IMPORT INNER MEMBRANE TRANSLOCASE SUBUNIT TIM16"/>
    <property type="match status" value="1"/>
</dbReference>
<keyword evidence="7" id="KW-0496">Mitochondrion</keyword>
<keyword evidence="3" id="KW-0813">Transport</keyword>
<evidence type="ECO:0000313" key="9">
    <source>
        <dbReference type="EMBL" id="KAF8822040.1"/>
    </source>
</evidence>
<comment type="subcellular location">
    <subcellularLocation>
        <location evidence="1">Mitochondrion inner membrane</location>
        <topology evidence="1">Peripheral membrane protein</topology>
    </subcellularLocation>
</comment>
<accession>A0ABQ7JEG4</accession>
<evidence type="ECO:0000256" key="7">
    <source>
        <dbReference type="ARBA" id="ARBA00023128"/>
    </source>
</evidence>
<evidence type="ECO:0000256" key="8">
    <source>
        <dbReference type="ARBA" id="ARBA00023136"/>
    </source>
</evidence>
<evidence type="ECO:0000313" key="10">
    <source>
        <dbReference type="Proteomes" id="UP000823046"/>
    </source>
</evidence>
<comment type="caution">
    <text evidence="9">The sequence shown here is derived from an EMBL/GenBank/DDBJ whole genome shotgun (WGS) entry which is preliminary data.</text>
</comment>
<proteinExistence type="inferred from homology"/>
<keyword evidence="4" id="KW-0999">Mitochondrion inner membrane</keyword>
<dbReference type="Pfam" id="PF03656">
    <property type="entry name" value="Pam16"/>
    <property type="match status" value="1"/>
</dbReference>
<evidence type="ECO:0000256" key="1">
    <source>
        <dbReference type="ARBA" id="ARBA00004637"/>
    </source>
</evidence>
<keyword evidence="8" id="KW-0472">Membrane</keyword>
<name>A0ABQ7JEG4_9APIC</name>
<evidence type="ECO:0000256" key="5">
    <source>
        <dbReference type="ARBA" id="ARBA00022927"/>
    </source>
</evidence>
<dbReference type="PANTHER" id="PTHR12388">
    <property type="entry name" value="MITOCHONDRIA ASSOCIATED GRANULOCYTE MACROPHAGE CSF SIGNALING MOLECULE"/>
    <property type="match status" value="1"/>
</dbReference>
<evidence type="ECO:0000256" key="6">
    <source>
        <dbReference type="ARBA" id="ARBA00023010"/>
    </source>
</evidence>
<keyword evidence="5" id="KW-0653">Protein transport</keyword>
<dbReference type="Proteomes" id="UP000823046">
    <property type="component" value="Unassembled WGS sequence"/>
</dbReference>
<gene>
    <name evidence="9" type="ORF">IE077_000094</name>
</gene>
<dbReference type="Gene3D" id="1.10.287.110">
    <property type="entry name" value="DnaJ domain"/>
    <property type="match status" value="1"/>
</dbReference>
<comment type="similarity">
    <text evidence="2">Belongs to the TIM16/PAM16 family.</text>
</comment>
<sequence>MAPINHFAEILARIALVAGNAVFRAALQAYKDAASQGKLQQAFKPTLRRKMSLEEAQKILGLDTQSRPASQAETINRFNRLHEINVPSEKFIGSPYIQKKALIAKTILQEHTAFLQQDNNQK</sequence>
<protein>
    <submittedName>
        <fullName evidence="9">Mitochondria-associated granulocyte macrophage CSF signaling molecule</fullName>
    </submittedName>
</protein>
<dbReference type="InterPro" id="IPR005341">
    <property type="entry name" value="Tim16"/>
</dbReference>